<proteinExistence type="predicted"/>
<dbReference type="EMBL" id="GBRH01195158">
    <property type="protein sequence ID" value="JAE02738.1"/>
    <property type="molecule type" value="Transcribed_RNA"/>
</dbReference>
<sequence>MPPPVPPSVKAGRTMSGNSPMSSAWRSTPRAWCRCRRGAS</sequence>
<protein>
    <submittedName>
        <fullName evidence="2">CARB</fullName>
    </submittedName>
</protein>
<dbReference type="AlphaFoldDB" id="A0A0A9F368"/>
<organism evidence="2">
    <name type="scientific">Arundo donax</name>
    <name type="common">Giant reed</name>
    <name type="synonym">Donax arundinaceus</name>
    <dbReference type="NCBI Taxonomy" id="35708"/>
    <lineage>
        <taxon>Eukaryota</taxon>
        <taxon>Viridiplantae</taxon>
        <taxon>Streptophyta</taxon>
        <taxon>Embryophyta</taxon>
        <taxon>Tracheophyta</taxon>
        <taxon>Spermatophyta</taxon>
        <taxon>Magnoliopsida</taxon>
        <taxon>Liliopsida</taxon>
        <taxon>Poales</taxon>
        <taxon>Poaceae</taxon>
        <taxon>PACMAD clade</taxon>
        <taxon>Arundinoideae</taxon>
        <taxon>Arundineae</taxon>
        <taxon>Arundo</taxon>
    </lineage>
</organism>
<evidence type="ECO:0000313" key="2">
    <source>
        <dbReference type="EMBL" id="JAE02738.1"/>
    </source>
</evidence>
<feature type="compositionally biased region" description="Polar residues" evidence="1">
    <location>
        <begin position="15"/>
        <end position="26"/>
    </location>
</feature>
<name>A0A0A9F368_ARUDO</name>
<reference evidence="2" key="2">
    <citation type="journal article" date="2015" name="Data Brief">
        <title>Shoot transcriptome of the giant reed, Arundo donax.</title>
        <authorList>
            <person name="Barrero R.A."/>
            <person name="Guerrero F.D."/>
            <person name="Moolhuijzen P."/>
            <person name="Goolsby J.A."/>
            <person name="Tidwell J."/>
            <person name="Bellgard S.E."/>
            <person name="Bellgard M.I."/>
        </authorList>
    </citation>
    <scope>NUCLEOTIDE SEQUENCE</scope>
    <source>
        <tissue evidence="2">Shoot tissue taken approximately 20 cm above the soil surface</tissue>
    </source>
</reference>
<feature type="region of interest" description="Disordered" evidence="1">
    <location>
        <begin position="1"/>
        <end position="30"/>
    </location>
</feature>
<reference evidence="2" key="1">
    <citation type="submission" date="2014-09" db="EMBL/GenBank/DDBJ databases">
        <authorList>
            <person name="Magalhaes I.L.F."/>
            <person name="Oliveira U."/>
            <person name="Santos F.R."/>
            <person name="Vidigal T.H.D.A."/>
            <person name="Brescovit A.D."/>
            <person name="Santos A.J."/>
        </authorList>
    </citation>
    <scope>NUCLEOTIDE SEQUENCE</scope>
    <source>
        <tissue evidence="2">Shoot tissue taken approximately 20 cm above the soil surface</tissue>
    </source>
</reference>
<evidence type="ECO:0000256" key="1">
    <source>
        <dbReference type="SAM" id="MobiDB-lite"/>
    </source>
</evidence>
<accession>A0A0A9F368</accession>